<comment type="caution">
    <text evidence="2">The sequence shown here is derived from an EMBL/GenBank/DDBJ whole genome shotgun (WGS) entry which is preliminary data.</text>
</comment>
<accession>A0A9W6WQJ2</accession>
<feature type="compositionally biased region" description="Basic and acidic residues" evidence="1">
    <location>
        <begin position="221"/>
        <end position="240"/>
    </location>
</feature>
<name>A0A9W6WQJ2_9STRA</name>
<reference evidence="2" key="1">
    <citation type="submission" date="2023-04" db="EMBL/GenBank/DDBJ databases">
        <title>Phytophthora lilii NBRC 32176.</title>
        <authorList>
            <person name="Ichikawa N."/>
            <person name="Sato H."/>
            <person name="Tonouchi N."/>
        </authorList>
    </citation>
    <scope>NUCLEOTIDE SEQUENCE</scope>
    <source>
        <strain evidence="2">NBRC 32176</strain>
    </source>
</reference>
<dbReference type="Proteomes" id="UP001165083">
    <property type="component" value="Unassembled WGS sequence"/>
</dbReference>
<gene>
    <name evidence="2" type="ORF">Plil01_000405400</name>
</gene>
<proteinExistence type="predicted"/>
<feature type="region of interest" description="Disordered" evidence="1">
    <location>
        <begin position="221"/>
        <end position="256"/>
    </location>
</feature>
<evidence type="ECO:0000313" key="3">
    <source>
        <dbReference type="Proteomes" id="UP001165083"/>
    </source>
</evidence>
<protein>
    <submittedName>
        <fullName evidence="2">Unnamed protein product</fullName>
    </submittedName>
</protein>
<dbReference type="EMBL" id="BSXW01000162">
    <property type="protein sequence ID" value="GMF13594.1"/>
    <property type="molecule type" value="Genomic_DNA"/>
</dbReference>
<evidence type="ECO:0000256" key="1">
    <source>
        <dbReference type="SAM" id="MobiDB-lite"/>
    </source>
</evidence>
<organism evidence="2 3">
    <name type="scientific">Phytophthora lilii</name>
    <dbReference type="NCBI Taxonomy" id="2077276"/>
    <lineage>
        <taxon>Eukaryota</taxon>
        <taxon>Sar</taxon>
        <taxon>Stramenopiles</taxon>
        <taxon>Oomycota</taxon>
        <taxon>Peronosporomycetes</taxon>
        <taxon>Peronosporales</taxon>
        <taxon>Peronosporaceae</taxon>
        <taxon>Phytophthora</taxon>
    </lineage>
</organism>
<feature type="compositionally biased region" description="Basic and acidic residues" evidence="1">
    <location>
        <begin position="77"/>
        <end position="100"/>
    </location>
</feature>
<dbReference type="AlphaFoldDB" id="A0A9W6WQJ2"/>
<sequence length="256" mass="28117">MANRLHTNVKAYPLSLALHELDGALLREHQVHVPSPVPANHDSHDARRHEGEEHLEAVQDDVPPVRSFVIRAAAGERLHEEPRRQHGHVEAAHPDVHEQQPEVSCGRTPQKNSVSSPGLITCAARTVIVIAHAIVDPGAMVVHLVDASSALATVVRSGRLGRLAVPTALFVPVAAPLALHEARVAPDGQRVLQQQLRGQEAANPQLRGTIWRQELAEVHERDAQDQSVARHDEQRTHEPVVPHGYRVRNPHSRKGV</sequence>
<evidence type="ECO:0000313" key="2">
    <source>
        <dbReference type="EMBL" id="GMF13594.1"/>
    </source>
</evidence>
<feature type="compositionally biased region" description="Polar residues" evidence="1">
    <location>
        <begin position="107"/>
        <end position="116"/>
    </location>
</feature>
<keyword evidence="3" id="KW-1185">Reference proteome</keyword>
<feature type="region of interest" description="Disordered" evidence="1">
    <location>
        <begin position="77"/>
        <end position="116"/>
    </location>
</feature>
<feature type="compositionally biased region" description="Basic residues" evidence="1">
    <location>
        <begin position="245"/>
        <end position="256"/>
    </location>
</feature>